<evidence type="ECO:0000313" key="9">
    <source>
        <dbReference type="EMBL" id="CAF3907285.1"/>
    </source>
</evidence>
<keyword evidence="7" id="KW-0961">Cell wall biogenesis/degradation</keyword>
<dbReference type="GO" id="GO:0071555">
    <property type="term" value="P:cell wall organization"/>
    <property type="evidence" value="ECO:0007669"/>
    <property type="project" value="UniProtKB-KW"/>
</dbReference>
<proteinExistence type="predicted"/>
<evidence type="ECO:0000256" key="6">
    <source>
        <dbReference type="ARBA" id="ARBA00023239"/>
    </source>
</evidence>
<dbReference type="Gene3D" id="3.30.1490.480">
    <property type="entry name" value="Endolytic murein transglycosylase"/>
    <property type="match status" value="1"/>
</dbReference>
<dbReference type="AlphaFoldDB" id="A0A819HPW7"/>
<evidence type="ECO:0000313" key="10">
    <source>
        <dbReference type="Proteomes" id="UP000663842"/>
    </source>
</evidence>
<dbReference type="InterPro" id="IPR003770">
    <property type="entry name" value="MLTG-like"/>
</dbReference>
<evidence type="ECO:0000256" key="7">
    <source>
        <dbReference type="ARBA" id="ARBA00023316"/>
    </source>
</evidence>
<gene>
    <name evidence="9" type="ORF">UXM345_LOCUS10875</name>
</gene>
<dbReference type="InterPro" id="IPR001898">
    <property type="entry name" value="SLC13A/DASS"/>
</dbReference>
<dbReference type="Pfam" id="PF02618">
    <property type="entry name" value="YceG"/>
    <property type="match status" value="1"/>
</dbReference>
<keyword evidence="3 8" id="KW-0812">Transmembrane</keyword>
<keyword evidence="4 8" id="KW-1133">Transmembrane helix</keyword>
<feature type="transmembrane region" description="Helical" evidence="8">
    <location>
        <begin position="83"/>
        <end position="105"/>
    </location>
</feature>
<evidence type="ECO:0000256" key="1">
    <source>
        <dbReference type="ARBA" id="ARBA00004141"/>
    </source>
</evidence>
<protein>
    <submittedName>
        <fullName evidence="9">Uncharacterized protein</fullName>
    </submittedName>
</protein>
<dbReference type="EMBL" id="CAJOBF010001057">
    <property type="protein sequence ID" value="CAF3907285.1"/>
    <property type="molecule type" value="Genomic_DNA"/>
</dbReference>
<evidence type="ECO:0000256" key="5">
    <source>
        <dbReference type="ARBA" id="ARBA00023136"/>
    </source>
</evidence>
<feature type="transmembrane region" description="Helical" evidence="8">
    <location>
        <begin position="20"/>
        <end position="42"/>
    </location>
</feature>
<dbReference type="Proteomes" id="UP000663842">
    <property type="component" value="Unassembled WGS sequence"/>
</dbReference>
<dbReference type="GO" id="GO:0016020">
    <property type="term" value="C:membrane"/>
    <property type="evidence" value="ECO:0007669"/>
    <property type="project" value="UniProtKB-SubCell"/>
</dbReference>
<dbReference type="Pfam" id="PF00939">
    <property type="entry name" value="Na_sulph_symp"/>
    <property type="match status" value="1"/>
</dbReference>
<feature type="transmembrane region" description="Helical" evidence="8">
    <location>
        <begin position="130"/>
        <end position="148"/>
    </location>
</feature>
<dbReference type="PANTHER" id="PTHR30518">
    <property type="entry name" value="ENDOLYTIC MUREIN TRANSGLYCOSYLASE"/>
    <property type="match status" value="1"/>
</dbReference>
<comment type="caution">
    <text evidence="9">The sequence shown here is derived from an EMBL/GenBank/DDBJ whole genome shotgun (WGS) entry which is preliminary data.</text>
</comment>
<keyword evidence="6" id="KW-0456">Lyase</keyword>
<organism evidence="9 10">
    <name type="scientific">Rotaria magnacalcarata</name>
    <dbReference type="NCBI Taxonomy" id="392030"/>
    <lineage>
        <taxon>Eukaryota</taxon>
        <taxon>Metazoa</taxon>
        <taxon>Spiralia</taxon>
        <taxon>Gnathifera</taxon>
        <taxon>Rotifera</taxon>
        <taxon>Eurotatoria</taxon>
        <taxon>Bdelloidea</taxon>
        <taxon>Philodinida</taxon>
        <taxon>Philodinidae</taxon>
        <taxon>Rotaria</taxon>
    </lineage>
</organism>
<accession>A0A819HPW7</accession>
<evidence type="ECO:0000256" key="8">
    <source>
        <dbReference type="SAM" id="Phobius"/>
    </source>
</evidence>
<keyword evidence="5 8" id="KW-0472">Membrane</keyword>
<evidence type="ECO:0000256" key="2">
    <source>
        <dbReference type="ARBA" id="ARBA00022475"/>
    </source>
</evidence>
<evidence type="ECO:0000256" key="3">
    <source>
        <dbReference type="ARBA" id="ARBA00022692"/>
    </source>
</evidence>
<comment type="subcellular location">
    <subcellularLocation>
        <location evidence="1">Membrane</location>
        <topology evidence="1">Multi-pass membrane protein</topology>
    </subcellularLocation>
</comment>
<keyword evidence="2" id="KW-1003">Cell membrane</keyword>
<name>A0A819HPW7_9BILA</name>
<sequence length="334" mass="37521">MLSDFLSKFGLMTWFGSKLQFLFIDTSPINSLIILSLLYFYIHYFFASSTAHITVLFPTFLVLFVNAGMPGLLAALVLSFLSILSAGLTHYGLSSTPIFFGAGYIKTKDWWRRLVEITKSMVVNIKSSKTLLYCAVFLSILLITSHGLSINEVSNLLAESNIIQYPRFFAIISKLYSLHQPLQNGEYDFTDGISPIQVIRKLASGKSIIHRIIIQEGMTVNEIIDIVNNEKLLDGTISTPIPEGYLMPSTYFYSYGDKRENLIDKMRLEMSIALDEVMHKLPNSSPLKSRKDVLILASIISKEAGHDDERGKIAAVFINRLKKNMKLQACPTVV</sequence>
<dbReference type="PANTHER" id="PTHR30518:SF2">
    <property type="entry name" value="ENDOLYTIC MUREIN TRANSGLYCOSYLASE"/>
    <property type="match status" value="1"/>
</dbReference>
<evidence type="ECO:0000256" key="4">
    <source>
        <dbReference type="ARBA" id="ARBA00022989"/>
    </source>
</evidence>
<reference evidence="9" key="1">
    <citation type="submission" date="2021-02" db="EMBL/GenBank/DDBJ databases">
        <authorList>
            <person name="Nowell W R."/>
        </authorList>
    </citation>
    <scope>NUCLEOTIDE SEQUENCE</scope>
</reference>
<feature type="transmembrane region" description="Helical" evidence="8">
    <location>
        <begin position="54"/>
        <end position="77"/>
    </location>
</feature>
<dbReference type="GO" id="GO:0016829">
    <property type="term" value="F:lyase activity"/>
    <property type="evidence" value="ECO:0007669"/>
    <property type="project" value="UniProtKB-KW"/>
</dbReference>
<dbReference type="GO" id="GO:0022857">
    <property type="term" value="F:transmembrane transporter activity"/>
    <property type="evidence" value="ECO:0007669"/>
    <property type="project" value="InterPro"/>
</dbReference>